<feature type="non-terminal residue" evidence="1">
    <location>
        <position position="1"/>
    </location>
</feature>
<protein>
    <submittedName>
        <fullName evidence="1">Oxidoreductase</fullName>
    </submittedName>
</protein>
<name>A0A2T7UM24_9RHOB</name>
<proteinExistence type="predicted"/>
<dbReference type="AlphaFoldDB" id="A0A2T7UM24"/>
<gene>
    <name evidence="1" type="ORF">DDE23_19510</name>
</gene>
<keyword evidence="2" id="KW-1185">Reference proteome</keyword>
<dbReference type="EMBL" id="QDDR01000012">
    <property type="protein sequence ID" value="PVE45699.1"/>
    <property type="molecule type" value="Genomic_DNA"/>
</dbReference>
<accession>A0A2T7UM24</accession>
<dbReference type="Gene3D" id="3.40.50.720">
    <property type="entry name" value="NAD(P)-binding Rossmann-like Domain"/>
    <property type="match status" value="1"/>
</dbReference>
<evidence type="ECO:0000313" key="2">
    <source>
        <dbReference type="Proteomes" id="UP000244810"/>
    </source>
</evidence>
<evidence type="ECO:0000313" key="1">
    <source>
        <dbReference type="EMBL" id="PVE45699.1"/>
    </source>
</evidence>
<dbReference type="Proteomes" id="UP000244810">
    <property type="component" value="Unassembled WGS sequence"/>
</dbReference>
<sequence>AGRDGVLALVPGAVHYDHWQRIDAAERADCPEGRVRRKIPTTARMLAIAHQTGES</sequence>
<reference evidence="1 2" key="1">
    <citation type="journal article" date="2011" name="Syst. Appl. Microbiol.">
        <title>Defluviimonas denitrificans gen. nov., sp. nov., and Pararhodobacter aggregans gen. nov., sp. nov., non-phototrophic Rhodobacteraceae from the biofilter of a marine aquaculture.</title>
        <authorList>
            <person name="Foesel B.U."/>
            <person name="Drake H.L."/>
            <person name="Schramm A."/>
        </authorList>
    </citation>
    <scope>NUCLEOTIDE SEQUENCE [LARGE SCALE GENOMIC DNA]</scope>
    <source>
        <strain evidence="1 2">D1-19</strain>
    </source>
</reference>
<organism evidence="1 2">
    <name type="scientific">Pararhodobacter aggregans</name>
    <dbReference type="NCBI Taxonomy" id="404875"/>
    <lineage>
        <taxon>Bacteria</taxon>
        <taxon>Pseudomonadati</taxon>
        <taxon>Pseudomonadota</taxon>
        <taxon>Alphaproteobacteria</taxon>
        <taxon>Rhodobacterales</taxon>
        <taxon>Paracoccaceae</taxon>
        <taxon>Pararhodobacter</taxon>
    </lineage>
</organism>
<comment type="caution">
    <text evidence="1">The sequence shown here is derived from an EMBL/GenBank/DDBJ whole genome shotgun (WGS) entry which is preliminary data.</text>
</comment>